<accession>W6NK38</accession>
<reference evidence="1 2" key="1">
    <citation type="journal article" date="2015" name="Genome Announc.">
        <title>Draft Genome Sequence of Clostridium tyrobutyricum Strain DIVETGP, Isolated from Cow's Milk for Grana Padano Production.</title>
        <authorList>
            <person name="Soggiu A."/>
            <person name="Piras C."/>
            <person name="Gaiarsa S."/>
            <person name="Sassera D."/>
            <person name="Roncada P."/>
            <person name="Bendixen E."/>
            <person name="Brasca M."/>
            <person name="Bonizzi L."/>
        </authorList>
    </citation>
    <scope>NUCLEOTIDE SEQUENCE [LARGE SCALE GENOMIC DNA]</scope>
    <source>
        <strain evidence="1 2">DIVETGP</strain>
    </source>
</reference>
<dbReference type="AlphaFoldDB" id="W6NK38"/>
<sequence length="62" mass="7140">MRRSTIVIIIHVKLIVALKSLGEWGNEVYKYKKHLSNIIGVAIVIEQKTAIKNTWIAKMKHL</sequence>
<evidence type="ECO:0000313" key="2">
    <source>
        <dbReference type="Proteomes" id="UP000019482"/>
    </source>
</evidence>
<dbReference type="RefSeq" id="WP_017752906.1">
    <property type="nucleotide sequence ID" value="NZ_CBXI010000040.1"/>
</dbReference>
<proteinExistence type="predicted"/>
<keyword evidence="2" id="KW-1185">Reference proteome</keyword>
<name>W6NK38_CLOTY</name>
<comment type="caution">
    <text evidence="1">The sequence shown here is derived from an EMBL/GenBank/DDBJ whole genome shotgun (WGS) entry which is preliminary data.</text>
</comment>
<organism evidence="1 2">
    <name type="scientific">Clostridium tyrobutyricum DIVETGP</name>
    <dbReference type="NCBI Taxonomy" id="1408889"/>
    <lineage>
        <taxon>Bacteria</taxon>
        <taxon>Bacillati</taxon>
        <taxon>Bacillota</taxon>
        <taxon>Clostridia</taxon>
        <taxon>Eubacteriales</taxon>
        <taxon>Clostridiaceae</taxon>
        <taxon>Clostridium</taxon>
    </lineage>
</organism>
<gene>
    <name evidence="1" type="ORF">CTDIVETGP_2337</name>
</gene>
<dbReference type="EMBL" id="CBXI010000040">
    <property type="protein sequence ID" value="CDL92267.1"/>
    <property type="molecule type" value="Genomic_DNA"/>
</dbReference>
<dbReference type="GeneID" id="29420414"/>
<protein>
    <submittedName>
        <fullName evidence="1">Uncharacterized protein</fullName>
    </submittedName>
</protein>
<evidence type="ECO:0000313" key="1">
    <source>
        <dbReference type="EMBL" id="CDL92267.1"/>
    </source>
</evidence>
<dbReference type="Proteomes" id="UP000019482">
    <property type="component" value="Unassembled WGS sequence"/>
</dbReference>